<dbReference type="EMBL" id="BJYY01000001">
    <property type="protein sequence ID" value="GEO32320.1"/>
    <property type="molecule type" value="Genomic_DNA"/>
</dbReference>
<dbReference type="InterPro" id="IPR036291">
    <property type="entry name" value="NAD(P)-bd_dom_sf"/>
</dbReference>
<dbReference type="InterPro" id="IPR013154">
    <property type="entry name" value="ADH-like_N"/>
</dbReference>
<keyword evidence="6" id="KW-1185">Reference proteome</keyword>
<evidence type="ECO:0000259" key="4">
    <source>
        <dbReference type="Pfam" id="PF08240"/>
    </source>
</evidence>
<evidence type="ECO:0000256" key="2">
    <source>
        <dbReference type="ARBA" id="ARBA00023002"/>
    </source>
</evidence>
<feature type="domain" description="Alcohol dehydrogenase-like N-terminal" evidence="4">
    <location>
        <begin position="24"/>
        <end position="130"/>
    </location>
</feature>
<dbReference type="InterPro" id="IPR013149">
    <property type="entry name" value="ADH-like_C"/>
</dbReference>
<dbReference type="OrthoDB" id="9797931at2"/>
<evidence type="ECO:0000313" key="5">
    <source>
        <dbReference type="EMBL" id="GEO32320.1"/>
    </source>
</evidence>
<keyword evidence="2" id="KW-0560">Oxidoreductase</keyword>
<dbReference type="SUPFAM" id="SSF50129">
    <property type="entry name" value="GroES-like"/>
    <property type="match status" value="1"/>
</dbReference>
<sequence length="343" mass="35763">MRHAVLSAPLDLTIEEVDVPVLEPGDVLIQVDATLLCGTDLRIYNGTKSKNVSFPTVLGHEFAGHVVDSNGPLPEGLAVGTQVCVYPIVSCGECAACRKGHENICKNREAFGYQLSGGLAQFVRVPARAVRNLVPLPGVSPAEAAIVEPTACAYNAQKLVRTTDAETLLVVGCGPLGLLHIRLAKALGVPRVAAVDPIEGRRAVAAASGADLVLPPGEDTAAQIAEWSKGGVDVLIMAIGRTDAFTPYTSTLAPGARVSVFAGFPSSAEISVVANDIHYNEWEIVGASSCRLDGFHAVAALIADGRLHVADLIGTQLPLDRTAEALELAASGKDMRVGVDPWA</sequence>
<dbReference type="SUPFAM" id="SSF51735">
    <property type="entry name" value="NAD(P)-binding Rossmann-fold domains"/>
    <property type="match status" value="1"/>
</dbReference>
<feature type="domain" description="Alcohol dehydrogenase-like C-terminal" evidence="3">
    <location>
        <begin position="175"/>
        <end position="302"/>
    </location>
</feature>
<dbReference type="PANTHER" id="PTHR43401">
    <property type="entry name" value="L-THREONINE 3-DEHYDROGENASE"/>
    <property type="match status" value="1"/>
</dbReference>
<gene>
    <name evidence="5" type="ORF">CAE01nite_00450</name>
</gene>
<reference evidence="5 6" key="1">
    <citation type="submission" date="2019-07" db="EMBL/GenBank/DDBJ databases">
        <title>Whole genome shotgun sequence of Cellulomonas aerilata NBRC 106308.</title>
        <authorList>
            <person name="Hosoyama A."/>
            <person name="Uohara A."/>
            <person name="Ohji S."/>
            <person name="Ichikawa N."/>
        </authorList>
    </citation>
    <scope>NUCLEOTIDE SEQUENCE [LARGE SCALE GENOMIC DNA]</scope>
    <source>
        <strain evidence="5 6">NBRC 106308</strain>
    </source>
</reference>
<dbReference type="Proteomes" id="UP000321181">
    <property type="component" value="Unassembled WGS sequence"/>
</dbReference>
<dbReference type="Pfam" id="PF00107">
    <property type="entry name" value="ADH_zinc_N"/>
    <property type="match status" value="1"/>
</dbReference>
<organism evidence="5 6">
    <name type="scientific">Cellulomonas aerilata</name>
    <dbReference type="NCBI Taxonomy" id="515326"/>
    <lineage>
        <taxon>Bacteria</taxon>
        <taxon>Bacillati</taxon>
        <taxon>Actinomycetota</taxon>
        <taxon>Actinomycetes</taxon>
        <taxon>Micrococcales</taxon>
        <taxon>Cellulomonadaceae</taxon>
        <taxon>Cellulomonas</taxon>
    </lineage>
</organism>
<comment type="cofactor">
    <cofactor evidence="1">
        <name>Zn(2+)</name>
        <dbReference type="ChEBI" id="CHEBI:29105"/>
    </cofactor>
</comment>
<accession>A0A512D7S5</accession>
<name>A0A512D7S5_9CELL</name>
<dbReference type="InterPro" id="IPR011032">
    <property type="entry name" value="GroES-like_sf"/>
</dbReference>
<protein>
    <submittedName>
        <fullName evidence="5">Alcohol dehydrogenase</fullName>
    </submittedName>
</protein>
<dbReference type="AlphaFoldDB" id="A0A512D7S5"/>
<dbReference type="InterPro" id="IPR050129">
    <property type="entry name" value="Zn_alcohol_dh"/>
</dbReference>
<evidence type="ECO:0000313" key="6">
    <source>
        <dbReference type="Proteomes" id="UP000321181"/>
    </source>
</evidence>
<dbReference type="Gene3D" id="3.40.50.720">
    <property type="entry name" value="NAD(P)-binding Rossmann-like Domain"/>
    <property type="match status" value="1"/>
</dbReference>
<proteinExistence type="predicted"/>
<dbReference type="RefSeq" id="WP_146898389.1">
    <property type="nucleotide sequence ID" value="NZ_BAAARM010000001.1"/>
</dbReference>
<dbReference type="Gene3D" id="3.90.180.10">
    <property type="entry name" value="Medium-chain alcohol dehydrogenases, catalytic domain"/>
    <property type="match status" value="1"/>
</dbReference>
<evidence type="ECO:0000256" key="1">
    <source>
        <dbReference type="ARBA" id="ARBA00001947"/>
    </source>
</evidence>
<dbReference type="GO" id="GO:0016491">
    <property type="term" value="F:oxidoreductase activity"/>
    <property type="evidence" value="ECO:0007669"/>
    <property type="project" value="UniProtKB-KW"/>
</dbReference>
<comment type="caution">
    <text evidence="5">The sequence shown here is derived from an EMBL/GenBank/DDBJ whole genome shotgun (WGS) entry which is preliminary data.</text>
</comment>
<evidence type="ECO:0000259" key="3">
    <source>
        <dbReference type="Pfam" id="PF00107"/>
    </source>
</evidence>
<dbReference type="PANTHER" id="PTHR43401:SF2">
    <property type="entry name" value="L-THREONINE 3-DEHYDROGENASE"/>
    <property type="match status" value="1"/>
</dbReference>
<dbReference type="Pfam" id="PF08240">
    <property type="entry name" value="ADH_N"/>
    <property type="match status" value="1"/>
</dbReference>